<proteinExistence type="predicted"/>
<dbReference type="Proteomes" id="UP000000305">
    <property type="component" value="Unassembled WGS sequence"/>
</dbReference>
<dbReference type="HOGENOM" id="CLU_2114934_0_0_1"/>
<dbReference type="FunFam" id="1.10.510.10:FF:002910">
    <property type="match status" value="1"/>
</dbReference>
<gene>
    <name evidence="2" type="ORF">DAPPUDRAFT_35689</name>
</gene>
<dbReference type="InterPro" id="IPR011009">
    <property type="entry name" value="Kinase-like_dom_sf"/>
</dbReference>
<dbReference type="GO" id="GO:0005524">
    <property type="term" value="F:ATP binding"/>
    <property type="evidence" value="ECO:0007669"/>
    <property type="project" value="InterPro"/>
</dbReference>
<dbReference type="OrthoDB" id="28230at2759"/>
<evidence type="ECO:0000313" key="3">
    <source>
        <dbReference type="Proteomes" id="UP000000305"/>
    </source>
</evidence>
<dbReference type="InParanoid" id="E9HB99"/>
<name>E9HB99_DAPPU</name>
<sequence>FLKPDHPRKYKGPKLPHHLTVFIQLATGLEYIHSKNFIHRDIKPANVLISVDSDGLVTIKWADFGLSRLVNERGTCTLSGIKGTMNWFAPELLRSIERDDVELGRGTVKSDIFAL</sequence>
<dbReference type="PANTHER" id="PTHR13954:SF6">
    <property type="entry name" value="NON-SPECIFIC SERINE_THREONINE PROTEIN KINASE"/>
    <property type="match status" value="1"/>
</dbReference>
<keyword evidence="3" id="KW-1185">Reference proteome</keyword>
<feature type="non-terminal residue" evidence="2">
    <location>
        <position position="115"/>
    </location>
</feature>
<accession>E9HB99</accession>
<dbReference type="PANTHER" id="PTHR13954">
    <property type="entry name" value="IRE1-RELATED"/>
    <property type="match status" value="1"/>
</dbReference>
<dbReference type="STRING" id="6669.E9HB99"/>
<dbReference type="GO" id="GO:0004521">
    <property type="term" value="F:RNA endonuclease activity"/>
    <property type="evidence" value="ECO:0007669"/>
    <property type="project" value="InterPro"/>
</dbReference>
<dbReference type="PROSITE" id="PS00108">
    <property type="entry name" value="PROTEIN_KINASE_ST"/>
    <property type="match status" value="1"/>
</dbReference>
<protein>
    <recommendedName>
        <fullName evidence="1">Protein kinase domain-containing protein</fullName>
    </recommendedName>
</protein>
<dbReference type="GO" id="GO:0004674">
    <property type="term" value="F:protein serine/threonine kinase activity"/>
    <property type="evidence" value="ECO:0007669"/>
    <property type="project" value="InterPro"/>
</dbReference>
<dbReference type="PROSITE" id="PS50011">
    <property type="entry name" value="PROTEIN_KINASE_DOM"/>
    <property type="match status" value="1"/>
</dbReference>
<dbReference type="Pfam" id="PF00069">
    <property type="entry name" value="Pkinase"/>
    <property type="match status" value="1"/>
</dbReference>
<dbReference type="AlphaFoldDB" id="E9HB99"/>
<dbReference type="InterPro" id="IPR000719">
    <property type="entry name" value="Prot_kinase_dom"/>
</dbReference>
<evidence type="ECO:0000259" key="1">
    <source>
        <dbReference type="PROSITE" id="PS50011"/>
    </source>
</evidence>
<dbReference type="SUPFAM" id="SSF56112">
    <property type="entry name" value="Protein kinase-like (PK-like)"/>
    <property type="match status" value="1"/>
</dbReference>
<feature type="domain" description="Protein kinase" evidence="1">
    <location>
        <begin position="1"/>
        <end position="115"/>
    </location>
</feature>
<dbReference type="eggNOG" id="KOG1027">
    <property type="taxonomic scope" value="Eukaryota"/>
</dbReference>
<organism evidence="2 3">
    <name type="scientific">Daphnia pulex</name>
    <name type="common">Water flea</name>
    <dbReference type="NCBI Taxonomy" id="6669"/>
    <lineage>
        <taxon>Eukaryota</taxon>
        <taxon>Metazoa</taxon>
        <taxon>Ecdysozoa</taxon>
        <taxon>Arthropoda</taxon>
        <taxon>Crustacea</taxon>
        <taxon>Branchiopoda</taxon>
        <taxon>Diplostraca</taxon>
        <taxon>Cladocera</taxon>
        <taxon>Anomopoda</taxon>
        <taxon>Daphniidae</taxon>
        <taxon>Daphnia</taxon>
    </lineage>
</organism>
<dbReference type="Gene3D" id="1.10.510.10">
    <property type="entry name" value="Transferase(Phosphotransferase) domain 1"/>
    <property type="match status" value="1"/>
</dbReference>
<evidence type="ECO:0000313" key="2">
    <source>
        <dbReference type="EMBL" id="EFX70933.1"/>
    </source>
</evidence>
<dbReference type="InterPro" id="IPR008271">
    <property type="entry name" value="Ser/Thr_kinase_AS"/>
</dbReference>
<dbReference type="EMBL" id="GL732615">
    <property type="protein sequence ID" value="EFX70933.1"/>
    <property type="molecule type" value="Genomic_DNA"/>
</dbReference>
<dbReference type="KEGG" id="dpx:DAPPUDRAFT_35689"/>
<dbReference type="GO" id="GO:0030968">
    <property type="term" value="P:endoplasmic reticulum unfolded protein response"/>
    <property type="evidence" value="ECO:0007669"/>
    <property type="project" value="InterPro"/>
</dbReference>
<dbReference type="PhylomeDB" id="E9HB99"/>
<reference evidence="2 3" key="1">
    <citation type="journal article" date="2011" name="Science">
        <title>The ecoresponsive genome of Daphnia pulex.</title>
        <authorList>
            <person name="Colbourne J.K."/>
            <person name="Pfrender M.E."/>
            <person name="Gilbert D."/>
            <person name="Thomas W.K."/>
            <person name="Tucker A."/>
            <person name="Oakley T.H."/>
            <person name="Tokishita S."/>
            <person name="Aerts A."/>
            <person name="Arnold G.J."/>
            <person name="Basu M.K."/>
            <person name="Bauer D.J."/>
            <person name="Caceres C.E."/>
            <person name="Carmel L."/>
            <person name="Casola C."/>
            <person name="Choi J.H."/>
            <person name="Detter J.C."/>
            <person name="Dong Q."/>
            <person name="Dusheyko S."/>
            <person name="Eads B.D."/>
            <person name="Frohlich T."/>
            <person name="Geiler-Samerotte K.A."/>
            <person name="Gerlach D."/>
            <person name="Hatcher P."/>
            <person name="Jogdeo S."/>
            <person name="Krijgsveld J."/>
            <person name="Kriventseva E.V."/>
            <person name="Kultz D."/>
            <person name="Laforsch C."/>
            <person name="Lindquist E."/>
            <person name="Lopez J."/>
            <person name="Manak J.R."/>
            <person name="Muller J."/>
            <person name="Pangilinan J."/>
            <person name="Patwardhan R.P."/>
            <person name="Pitluck S."/>
            <person name="Pritham E.J."/>
            <person name="Rechtsteiner A."/>
            <person name="Rho M."/>
            <person name="Rogozin I.B."/>
            <person name="Sakarya O."/>
            <person name="Salamov A."/>
            <person name="Schaack S."/>
            <person name="Shapiro H."/>
            <person name="Shiga Y."/>
            <person name="Skalitzky C."/>
            <person name="Smith Z."/>
            <person name="Souvorov A."/>
            <person name="Sung W."/>
            <person name="Tang Z."/>
            <person name="Tsuchiya D."/>
            <person name="Tu H."/>
            <person name="Vos H."/>
            <person name="Wang M."/>
            <person name="Wolf Y.I."/>
            <person name="Yamagata H."/>
            <person name="Yamada T."/>
            <person name="Ye Y."/>
            <person name="Shaw J.R."/>
            <person name="Andrews J."/>
            <person name="Crease T.J."/>
            <person name="Tang H."/>
            <person name="Lucas S.M."/>
            <person name="Robertson H.M."/>
            <person name="Bork P."/>
            <person name="Koonin E.V."/>
            <person name="Zdobnov E.M."/>
            <person name="Grigoriev I.V."/>
            <person name="Lynch M."/>
            <person name="Boore J.L."/>
        </authorList>
    </citation>
    <scope>NUCLEOTIDE SEQUENCE [LARGE SCALE GENOMIC DNA]</scope>
</reference>
<feature type="non-terminal residue" evidence="2">
    <location>
        <position position="1"/>
    </location>
</feature>
<dbReference type="InterPro" id="IPR045133">
    <property type="entry name" value="IRE1/2-like"/>
</dbReference>